<dbReference type="EMBL" id="QKMR01000001">
    <property type="protein sequence ID" value="PYG90378.1"/>
    <property type="molecule type" value="Genomic_DNA"/>
</dbReference>
<dbReference type="AlphaFoldDB" id="A0A318Y468"/>
<organism evidence="1 2">
    <name type="scientific">Ruminiclostridium sufflavum DSM 19573</name>
    <dbReference type="NCBI Taxonomy" id="1121337"/>
    <lineage>
        <taxon>Bacteria</taxon>
        <taxon>Bacillati</taxon>
        <taxon>Bacillota</taxon>
        <taxon>Clostridia</taxon>
        <taxon>Eubacteriales</taxon>
        <taxon>Oscillospiraceae</taxon>
        <taxon>Ruminiclostridium</taxon>
    </lineage>
</organism>
<dbReference type="Proteomes" id="UP000248132">
    <property type="component" value="Unassembled WGS sequence"/>
</dbReference>
<dbReference type="RefSeq" id="WP_110460349.1">
    <property type="nucleotide sequence ID" value="NZ_QKMR01000001.1"/>
</dbReference>
<evidence type="ECO:0000313" key="1">
    <source>
        <dbReference type="EMBL" id="PYG90378.1"/>
    </source>
</evidence>
<dbReference type="InterPro" id="IPR008999">
    <property type="entry name" value="Actin-crosslinking"/>
</dbReference>
<dbReference type="CDD" id="cd00257">
    <property type="entry name" value="beta-trefoil_FSCN-like"/>
    <property type="match status" value="1"/>
</dbReference>
<accession>A0A318Y468</accession>
<gene>
    <name evidence="1" type="ORF">LY28_00261</name>
</gene>
<dbReference type="Gene3D" id="2.80.10.50">
    <property type="match status" value="1"/>
</dbReference>
<sequence>MGPVFRIAIKSSEGKYLYHNSDGSLSFENCDIMEPEVQFYAPIGTSVFLQSYKRNLISLDSNNSLVLTGNNTSISENEIFSAVFIGANKVAVRASNGMFVHSGLLSACSNSISDNEIFEIIHLYI</sequence>
<evidence type="ECO:0000313" key="2">
    <source>
        <dbReference type="Proteomes" id="UP000248132"/>
    </source>
</evidence>
<keyword evidence="2" id="KW-1185">Reference proteome</keyword>
<proteinExistence type="predicted"/>
<comment type="caution">
    <text evidence="1">The sequence shown here is derived from an EMBL/GenBank/DDBJ whole genome shotgun (WGS) entry which is preliminary data.</text>
</comment>
<name>A0A318Y468_9FIRM</name>
<protein>
    <submittedName>
        <fullName evidence="1">Uncharacterized protein</fullName>
    </submittedName>
</protein>
<reference evidence="1 2" key="1">
    <citation type="submission" date="2018-06" db="EMBL/GenBank/DDBJ databases">
        <title>Genomic Encyclopedia of Type Strains, Phase I: the one thousand microbial genomes (KMG-I) project.</title>
        <authorList>
            <person name="Kyrpides N."/>
        </authorList>
    </citation>
    <scope>NUCLEOTIDE SEQUENCE [LARGE SCALE GENOMIC DNA]</scope>
    <source>
        <strain evidence="1 2">DSM 19573</strain>
    </source>
</reference>
<dbReference type="SUPFAM" id="SSF50405">
    <property type="entry name" value="Actin-crosslinking proteins"/>
    <property type="match status" value="1"/>
</dbReference>